<dbReference type="RefSeq" id="WP_025353918.1">
    <property type="nucleotide sequence ID" value="NZ_BAAABQ010000022.1"/>
</dbReference>
<reference evidence="1 2" key="1">
    <citation type="submission" date="2020-08" db="EMBL/GenBank/DDBJ databases">
        <title>Genomic Encyclopedia of Archaeal and Bacterial Type Strains, Phase II (KMG-II): from individual species to whole genera.</title>
        <authorList>
            <person name="Goeker M."/>
        </authorList>
    </citation>
    <scope>NUCLEOTIDE SEQUENCE [LARGE SCALE GENOMIC DNA]</scope>
    <source>
        <strain evidence="1 2">DSM 43850</strain>
    </source>
</reference>
<protein>
    <submittedName>
        <fullName evidence="1">Uncharacterized protein</fullName>
    </submittedName>
</protein>
<evidence type="ECO:0000313" key="2">
    <source>
        <dbReference type="Proteomes" id="UP000517916"/>
    </source>
</evidence>
<sequence>MLALLIALGLILVLSAGVVLRHRFFGSRPQHADAGEGALNVSDLRVRLAFEAGQRSAATGRHHLSER</sequence>
<keyword evidence="2" id="KW-1185">Reference proteome</keyword>
<name>A0ABR6BPZ7_9PSEU</name>
<dbReference type="Proteomes" id="UP000517916">
    <property type="component" value="Unassembled WGS sequence"/>
</dbReference>
<accession>A0ABR6BPZ7</accession>
<organism evidence="1 2">
    <name type="scientific">Kutzneria viridogrisea</name>
    <dbReference type="NCBI Taxonomy" id="47990"/>
    <lineage>
        <taxon>Bacteria</taxon>
        <taxon>Bacillati</taxon>
        <taxon>Actinomycetota</taxon>
        <taxon>Actinomycetes</taxon>
        <taxon>Pseudonocardiales</taxon>
        <taxon>Pseudonocardiaceae</taxon>
        <taxon>Kutzneria</taxon>
    </lineage>
</organism>
<comment type="caution">
    <text evidence="1">The sequence shown here is derived from an EMBL/GenBank/DDBJ whole genome shotgun (WGS) entry which is preliminary data.</text>
</comment>
<proteinExistence type="predicted"/>
<gene>
    <name evidence="1" type="ORF">BC739_006202</name>
</gene>
<dbReference type="EMBL" id="JACJID010000005">
    <property type="protein sequence ID" value="MBA8928984.1"/>
    <property type="molecule type" value="Genomic_DNA"/>
</dbReference>
<evidence type="ECO:0000313" key="1">
    <source>
        <dbReference type="EMBL" id="MBA8928984.1"/>
    </source>
</evidence>